<dbReference type="Pfam" id="PF14539">
    <property type="entry name" value="DUF4442"/>
    <property type="match status" value="1"/>
</dbReference>
<dbReference type="AlphaFoldDB" id="A0A098S1K6"/>
<evidence type="ECO:0000313" key="1">
    <source>
        <dbReference type="EMBL" id="KGE86010.1"/>
    </source>
</evidence>
<dbReference type="Proteomes" id="UP000029736">
    <property type="component" value="Unassembled WGS sequence"/>
</dbReference>
<organism evidence="1 2">
    <name type="scientific">Phaeodactylibacter xiamenensis</name>
    <dbReference type="NCBI Taxonomy" id="1524460"/>
    <lineage>
        <taxon>Bacteria</taxon>
        <taxon>Pseudomonadati</taxon>
        <taxon>Bacteroidota</taxon>
        <taxon>Saprospiria</taxon>
        <taxon>Saprospirales</taxon>
        <taxon>Haliscomenobacteraceae</taxon>
        <taxon>Phaeodactylibacter</taxon>
    </lineage>
</organism>
<dbReference type="InterPro" id="IPR027961">
    <property type="entry name" value="DUF4442"/>
</dbReference>
<dbReference type="EMBL" id="JPOS01000083">
    <property type="protein sequence ID" value="KGE86010.1"/>
    <property type="molecule type" value="Genomic_DNA"/>
</dbReference>
<accession>A0A098S1K6</accession>
<sequence>MRDFNTVWKMRLFFLKRLPSCWFWGIRVDACDTNTCVVSMPYRWATQNPFRSTYFAALSGAAELSTGTLALLALTGKGKISMLITGFEAKFIKKADTRTTFTCNAGAEIYAAVDQAIATGTGQEVTVLTTGRNTRGDVVCEMRLTWSFRKKA</sequence>
<gene>
    <name evidence="1" type="ORF">IX84_25800</name>
</gene>
<dbReference type="SUPFAM" id="SSF54637">
    <property type="entry name" value="Thioesterase/thiol ester dehydrase-isomerase"/>
    <property type="match status" value="1"/>
</dbReference>
<evidence type="ECO:0008006" key="3">
    <source>
        <dbReference type="Google" id="ProtNLM"/>
    </source>
</evidence>
<dbReference type="Gene3D" id="3.10.129.10">
    <property type="entry name" value="Hotdog Thioesterase"/>
    <property type="match status" value="1"/>
</dbReference>
<proteinExistence type="predicted"/>
<keyword evidence="2" id="KW-1185">Reference proteome</keyword>
<comment type="caution">
    <text evidence="1">The sequence shown here is derived from an EMBL/GenBank/DDBJ whole genome shotgun (WGS) entry which is preliminary data.</text>
</comment>
<protein>
    <recommendedName>
        <fullName evidence="3">Thioesterase</fullName>
    </recommendedName>
</protein>
<name>A0A098S1K6_9BACT</name>
<evidence type="ECO:0000313" key="2">
    <source>
        <dbReference type="Proteomes" id="UP000029736"/>
    </source>
</evidence>
<reference evidence="1 2" key="1">
    <citation type="journal article" date="2014" name="Int. J. Syst. Evol. Microbiol.">
        <title>Phaeodactylibacter xiamenensis gen. nov., sp. nov., a member of the family Saprospiraceae isolated from the marine alga Phaeodactylum tricornutum.</title>
        <authorList>
            <person name="Chen Z.Jr."/>
            <person name="Lei X."/>
            <person name="Lai Q."/>
            <person name="Li Y."/>
            <person name="Zhang B."/>
            <person name="Zhang J."/>
            <person name="Zhang H."/>
            <person name="Yang L."/>
            <person name="Zheng W."/>
            <person name="Tian Y."/>
            <person name="Yu Z."/>
            <person name="Xu H.Jr."/>
            <person name="Zheng T."/>
        </authorList>
    </citation>
    <scope>NUCLEOTIDE SEQUENCE [LARGE SCALE GENOMIC DNA]</scope>
    <source>
        <strain evidence="1 2">KD52</strain>
    </source>
</reference>
<dbReference type="STRING" id="1524460.IX84_25800"/>
<dbReference type="InterPro" id="IPR029069">
    <property type="entry name" value="HotDog_dom_sf"/>
</dbReference>